<sequence>MLVAAVVDGRDAVCGDVQGFADAVALKVRDGDDFPAFLQNPGHGEAAVVPPHFLIERGAAVQAGLQIDDVVKCQHQRNRTA</sequence>
<evidence type="ECO:0000313" key="2">
    <source>
        <dbReference type="Proteomes" id="UP000010321"/>
    </source>
</evidence>
<evidence type="ECO:0000313" key="1">
    <source>
        <dbReference type="EMBL" id="EGF49164.1"/>
    </source>
</evidence>
<gene>
    <name evidence="1" type="ORF">HMPREF9445_03311</name>
</gene>
<keyword evidence="2" id="KW-1185">Reference proteome</keyword>
<comment type="caution">
    <text evidence="1">The sequence shown here is derived from an EMBL/GenBank/DDBJ whole genome shotgun (WGS) entry which is preliminary data.</text>
</comment>
<proteinExistence type="predicted"/>
<dbReference type="Proteomes" id="UP000010321">
    <property type="component" value="Unassembled WGS sequence"/>
</dbReference>
<protein>
    <submittedName>
        <fullName evidence="1">Uncharacterized protein</fullName>
    </submittedName>
</protein>
<reference evidence="1 2" key="1">
    <citation type="submission" date="2011-02" db="EMBL/GenBank/DDBJ databases">
        <authorList>
            <person name="Weinstock G."/>
            <person name="Sodergren E."/>
            <person name="Clifton S."/>
            <person name="Fulton L."/>
            <person name="Fulton B."/>
            <person name="Courtney L."/>
            <person name="Fronick C."/>
            <person name="Harrison M."/>
            <person name="Strong C."/>
            <person name="Farmer C."/>
            <person name="Delahaunty K."/>
            <person name="Markovic C."/>
            <person name="Hall O."/>
            <person name="Minx P."/>
            <person name="Tomlinson C."/>
            <person name="Mitreva M."/>
            <person name="Hou S."/>
            <person name="Chen J."/>
            <person name="Wollam A."/>
            <person name="Pepin K.H."/>
            <person name="Johnson M."/>
            <person name="Bhonagiri V."/>
            <person name="Zhang X."/>
            <person name="Suruliraj S."/>
            <person name="Warren W."/>
            <person name="Chinwalla A."/>
            <person name="Mardis E.R."/>
            <person name="Wilson R.K."/>
        </authorList>
    </citation>
    <scope>NUCLEOTIDE SEQUENCE [LARGE SCALE GENOMIC DNA]</scope>
    <source>
        <strain evidence="1 2">YIT 12056</strain>
    </source>
</reference>
<organism evidence="1 2">
    <name type="scientific">Bacteroides clarus YIT 12056</name>
    <dbReference type="NCBI Taxonomy" id="762984"/>
    <lineage>
        <taxon>Bacteria</taxon>
        <taxon>Pseudomonadati</taxon>
        <taxon>Bacteroidota</taxon>
        <taxon>Bacteroidia</taxon>
        <taxon>Bacteroidales</taxon>
        <taxon>Bacteroidaceae</taxon>
        <taxon>Bacteroides</taxon>
    </lineage>
</organism>
<accession>A0ABP2KMP3</accession>
<dbReference type="EMBL" id="AFBM01000034">
    <property type="protein sequence ID" value="EGF49164.1"/>
    <property type="molecule type" value="Genomic_DNA"/>
</dbReference>
<name>A0ABP2KMP3_9BACE</name>